<dbReference type="EMBL" id="CATQJA010000712">
    <property type="protein sequence ID" value="CAJ0563427.1"/>
    <property type="molecule type" value="Genomic_DNA"/>
</dbReference>
<accession>A0AA36C8E1</accession>
<reference evidence="1" key="1">
    <citation type="submission" date="2023-06" db="EMBL/GenBank/DDBJ databases">
        <authorList>
            <person name="Delattre M."/>
        </authorList>
    </citation>
    <scope>NUCLEOTIDE SEQUENCE</scope>
    <source>
        <strain evidence="1">AF72</strain>
    </source>
</reference>
<organism evidence="1 2">
    <name type="scientific">Mesorhabditis spiculigera</name>
    <dbReference type="NCBI Taxonomy" id="96644"/>
    <lineage>
        <taxon>Eukaryota</taxon>
        <taxon>Metazoa</taxon>
        <taxon>Ecdysozoa</taxon>
        <taxon>Nematoda</taxon>
        <taxon>Chromadorea</taxon>
        <taxon>Rhabditida</taxon>
        <taxon>Rhabditina</taxon>
        <taxon>Rhabditomorpha</taxon>
        <taxon>Rhabditoidea</taxon>
        <taxon>Rhabditidae</taxon>
        <taxon>Mesorhabditinae</taxon>
        <taxon>Mesorhabditis</taxon>
    </lineage>
</organism>
<evidence type="ECO:0000313" key="1">
    <source>
        <dbReference type="EMBL" id="CAJ0563427.1"/>
    </source>
</evidence>
<sequence length="87" mass="9557">MEFQCTTGIDALYTNFDCYQAAIVQHVNEIEQCITDYGKNVKVDVCKAMNTLMDCKANIYGKACGDQDPLDPTCNANGKLNQCPAPN</sequence>
<evidence type="ECO:0000313" key="2">
    <source>
        <dbReference type="Proteomes" id="UP001177023"/>
    </source>
</evidence>
<comment type="caution">
    <text evidence="1">The sequence shown here is derived from an EMBL/GenBank/DDBJ whole genome shotgun (WGS) entry which is preliminary data.</text>
</comment>
<name>A0AA36C8E1_9BILA</name>
<gene>
    <name evidence="1" type="ORF">MSPICULIGERA_LOCUS2438</name>
</gene>
<feature type="non-terminal residue" evidence="1">
    <location>
        <position position="1"/>
    </location>
</feature>
<protein>
    <submittedName>
        <fullName evidence="1">Uncharacterized protein</fullName>
    </submittedName>
</protein>
<proteinExistence type="predicted"/>
<keyword evidence="2" id="KW-1185">Reference proteome</keyword>
<dbReference type="AlphaFoldDB" id="A0AA36C8E1"/>
<dbReference type="Proteomes" id="UP001177023">
    <property type="component" value="Unassembled WGS sequence"/>
</dbReference>